<dbReference type="Pfam" id="PF02367">
    <property type="entry name" value="TsaE"/>
    <property type="match status" value="1"/>
</dbReference>
<protein>
    <recommendedName>
        <fullName evidence="3">tRNA threonylcarbamoyladenosine biosynthesis protein TsaE</fullName>
    </recommendedName>
    <alternativeName>
        <fullName evidence="10">t(6)A37 threonylcarbamoyladenosine biosynthesis protein TsaE</fullName>
    </alternativeName>
</protein>
<dbReference type="GO" id="GO:0046872">
    <property type="term" value="F:metal ion binding"/>
    <property type="evidence" value="ECO:0007669"/>
    <property type="project" value="UniProtKB-KW"/>
</dbReference>
<comment type="caution">
    <text evidence="12">The sequence shown here is derived from an EMBL/GenBank/DDBJ whole genome shotgun (WGS) entry which is preliminary data.</text>
</comment>
<evidence type="ECO:0000256" key="8">
    <source>
        <dbReference type="ARBA" id="ARBA00022840"/>
    </source>
</evidence>
<evidence type="ECO:0000256" key="5">
    <source>
        <dbReference type="ARBA" id="ARBA00022694"/>
    </source>
</evidence>
<evidence type="ECO:0000256" key="3">
    <source>
        <dbReference type="ARBA" id="ARBA00019010"/>
    </source>
</evidence>
<keyword evidence="5" id="KW-0819">tRNA processing</keyword>
<dbReference type="Proteomes" id="UP000283993">
    <property type="component" value="Unassembled WGS sequence"/>
</dbReference>
<dbReference type="EMBL" id="AYKH01000006">
    <property type="protein sequence ID" value="ROO29061.1"/>
    <property type="molecule type" value="Genomic_DNA"/>
</dbReference>
<evidence type="ECO:0000313" key="12">
    <source>
        <dbReference type="EMBL" id="ROO29061.1"/>
    </source>
</evidence>
<evidence type="ECO:0000256" key="6">
    <source>
        <dbReference type="ARBA" id="ARBA00022723"/>
    </source>
</evidence>
<dbReference type="AlphaFoldDB" id="A0A423PU26"/>
<evidence type="ECO:0000313" key="13">
    <source>
        <dbReference type="Proteomes" id="UP000283993"/>
    </source>
</evidence>
<keyword evidence="9" id="KW-0460">Magnesium</keyword>
<evidence type="ECO:0000256" key="2">
    <source>
        <dbReference type="ARBA" id="ARBA00007599"/>
    </source>
</evidence>
<dbReference type="GO" id="GO:0005524">
    <property type="term" value="F:ATP binding"/>
    <property type="evidence" value="ECO:0007669"/>
    <property type="project" value="UniProtKB-KW"/>
</dbReference>
<organism evidence="12 13">
    <name type="scientific">Salinisphaera orenii MK-B5</name>
    <dbReference type="NCBI Taxonomy" id="856730"/>
    <lineage>
        <taxon>Bacteria</taxon>
        <taxon>Pseudomonadati</taxon>
        <taxon>Pseudomonadota</taxon>
        <taxon>Gammaproteobacteria</taxon>
        <taxon>Salinisphaerales</taxon>
        <taxon>Salinisphaeraceae</taxon>
        <taxon>Salinisphaera</taxon>
    </lineage>
</organism>
<feature type="region of interest" description="Disordered" evidence="11">
    <location>
        <begin position="1"/>
        <end position="21"/>
    </location>
</feature>
<keyword evidence="8" id="KW-0067">ATP-binding</keyword>
<keyword evidence="6" id="KW-0479">Metal-binding</keyword>
<dbReference type="InterPro" id="IPR027417">
    <property type="entry name" value="P-loop_NTPase"/>
</dbReference>
<dbReference type="Gene3D" id="3.40.50.300">
    <property type="entry name" value="P-loop containing nucleotide triphosphate hydrolases"/>
    <property type="match status" value="1"/>
</dbReference>
<dbReference type="SUPFAM" id="SSF52540">
    <property type="entry name" value="P-loop containing nucleoside triphosphate hydrolases"/>
    <property type="match status" value="1"/>
</dbReference>
<evidence type="ECO:0000256" key="7">
    <source>
        <dbReference type="ARBA" id="ARBA00022741"/>
    </source>
</evidence>
<accession>A0A423PU26</accession>
<dbReference type="GO" id="GO:0002949">
    <property type="term" value="P:tRNA threonylcarbamoyladenosine modification"/>
    <property type="evidence" value="ECO:0007669"/>
    <property type="project" value="InterPro"/>
</dbReference>
<dbReference type="NCBIfam" id="TIGR00150">
    <property type="entry name" value="T6A_YjeE"/>
    <property type="match status" value="1"/>
</dbReference>
<dbReference type="PANTHER" id="PTHR33540">
    <property type="entry name" value="TRNA THREONYLCARBAMOYLADENOSINE BIOSYNTHESIS PROTEIN TSAE"/>
    <property type="match status" value="1"/>
</dbReference>
<sequence>MHGRQSGHGGRRHGRPAHRRDRGVAWAGAGHRHRCRHGRLCPRPRGRCRRRCRRSARSAADGSARLAAALRQPRTHVIDLPDPDATATLGARIGAVLARSEGGMAIALSGELGAGKTALARAVLRALGHTGAVASPSYTLVEPYAVAGRMFHHLDLYRLGDPEELEFLGIREIDPARDWLCVEWADRGAGFLPSMDATIELQYHEPGRRARVSAHSAAGERLLAALENAT</sequence>
<proteinExistence type="inferred from homology"/>
<comment type="similarity">
    <text evidence="2">Belongs to the TsaE family.</text>
</comment>
<evidence type="ECO:0000256" key="11">
    <source>
        <dbReference type="SAM" id="MobiDB-lite"/>
    </source>
</evidence>
<evidence type="ECO:0000256" key="4">
    <source>
        <dbReference type="ARBA" id="ARBA00022490"/>
    </source>
</evidence>
<dbReference type="PANTHER" id="PTHR33540:SF2">
    <property type="entry name" value="TRNA THREONYLCARBAMOYLADENOSINE BIOSYNTHESIS PROTEIN TSAE"/>
    <property type="match status" value="1"/>
</dbReference>
<gene>
    <name evidence="12" type="ORF">SAOR_04665</name>
</gene>
<name>A0A423PU26_9GAMM</name>
<keyword evidence="4" id="KW-0963">Cytoplasm</keyword>
<dbReference type="GO" id="GO:0005737">
    <property type="term" value="C:cytoplasm"/>
    <property type="evidence" value="ECO:0007669"/>
    <property type="project" value="UniProtKB-SubCell"/>
</dbReference>
<evidence type="ECO:0000256" key="10">
    <source>
        <dbReference type="ARBA" id="ARBA00032441"/>
    </source>
</evidence>
<evidence type="ECO:0000256" key="1">
    <source>
        <dbReference type="ARBA" id="ARBA00004496"/>
    </source>
</evidence>
<comment type="subcellular location">
    <subcellularLocation>
        <location evidence="1">Cytoplasm</location>
    </subcellularLocation>
</comment>
<dbReference type="InterPro" id="IPR003442">
    <property type="entry name" value="T6A_TsaE"/>
</dbReference>
<evidence type="ECO:0000256" key="9">
    <source>
        <dbReference type="ARBA" id="ARBA00022842"/>
    </source>
</evidence>
<keyword evidence="7" id="KW-0547">Nucleotide-binding</keyword>
<reference evidence="12 13" key="1">
    <citation type="submission" date="2013-10" db="EMBL/GenBank/DDBJ databases">
        <title>Salinisphaera orenii MK-B5 Genome Sequencing.</title>
        <authorList>
            <person name="Lai Q."/>
            <person name="Li C."/>
            <person name="Shao Z."/>
        </authorList>
    </citation>
    <scope>NUCLEOTIDE SEQUENCE [LARGE SCALE GENOMIC DNA]</scope>
    <source>
        <strain evidence="12 13">MK-B5</strain>
    </source>
</reference>
<keyword evidence="13" id="KW-1185">Reference proteome</keyword>